<dbReference type="OrthoDB" id="5637719at2"/>
<dbReference type="EMBL" id="FTNL01000005">
    <property type="protein sequence ID" value="SIR00381.1"/>
    <property type="molecule type" value="Genomic_DNA"/>
</dbReference>
<gene>
    <name evidence="4" type="ORF">NCTC11401_02909</name>
    <name evidence="3" type="ORF">SAMN05421777_10586</name>
</gene>
<evidence type="ECO:0000313" key="5">
    <source>
        <dbReference type="Proteomes" id="UP000186808"/>
    </source>
</evidence>
<reference evidence="3 5" key="1">
    <citation type="submission" date="2017-01" db="EMBL/GenBank/DDBJ databases">
        <authorList>
            <person name="Varghese N."/>
            <person name="Submissions S."/>
        </authorList>
    </citation>
    <scope>NUCLEOTIDE SEQUENCE [LARGE SCALE GENOMIC DNA]</scope>
    <source>
        <strain evidence="3 5">ATCC 33342</strain>
    </source>
</reference>
<name>A0A377GMK0_9GAMM</name>
<protein>
    <submittedName>
        <fullName evidence="4">Uncharacterized protein</fullName>
    </submittedName>
</protein>
<accession>A0A377GMK0</accession>
<keyword evidence="2" id="KW-1133">Transmembrane helix</keyword>
<feature type="transmembrane region" description="Helical" evidence="2">
    <location>
        <begin position="109"/>
        <end position="129"/>
    </location>
</feature>
<feature type="region of interest" description="Disordered" evidence="1">
    <location>
        <begin position="133"/>
        <end position="192"/>
    </location>
</feature>
<keyword evidence="5" id="KW-1185">Reference proteome</keyword>
<dbReference type="EMBL" id="UGGV01000001">
    <property type="protein sequence ID" value="STO26057.1"/>
    <property type="molecule type" value="Genomic_DNA"/>
</dbReference>
<feature type="compositionally biased region" description="Acidic residues" evidence="1">
    <location>
        <begin position="173"/>
        <end position="182"/>
    </location>
</feature>
<evidence type="ECO:0000256" key="2">
    <source>
        <dbReference type="SAM" id="Phobius"/>
    </source>
</evidence>
<dbReference type="Proteomes" id="UP000254374">
    <property type="component" value="Unassembled WGS sequence"/>
</dbReference>
<reference evidence="4 6" key="2">
    <citation type="submission" date="2018-06" db="EMBL/GenBank/DDBJ databases">
        <authorList>
            <consortium name="Pathogen Informatics"/>
            <person name="Doyle S."/>
        </authorList>
    </citation>
    <scope>NUCLEOTIDE SEQUENCE [LARGE SCALE GENOMIC DNA]</scope>
    <source>
        <strain evidence="4 6">NCTC11401</strain>
    </source>
</reference>
<proteinExistence type="predicted"/>
<evidence type="ECO:0000313" key="4">
    <source>
        <dbReference type="EMBL" id="STO26057.1"/>
    </source>
</evidence>
<dbReference type="Proteomes" id="UP000186808">
    <property type="component" value="Unassembled WGS sequence"/>
</dbReference>
<keyword evidence="2" id="KW-0472">Membrane</keyword>
<sequence length="192" mass="21006">MPQGTTYSTVLERLQARAPQSSSAHRNAQRGNAGLAVTQLSVQAGMQIVNATSPIPLIPISFAQVLNSGYALCRADTHLNEKVIQGLQAIFSAIILGLAITLVFDDEQILGQVMYLFQLLYSSLLLVSWGGSEMSKEPTSTSTASTAAPRMLRRIIRNPVEDDEERGEKSEHEDDAENDEEMQLSNRKNTSN</sequence>
<feature type="transmembrane region" description="Helical" evidence="2">
    <location>
        <begin position="83"/>
        <end position="103"/>
    </location>
</feature>
<evidence type="ECO:0000313" key="3">
    <source>
        <dbReference type="EMBL" id="SIR00381.1"/>
    </source>
</evidence>
<feature type="compositionally biased region" description="Low complexity" evidence="1">
    <location>
        <begin position="139"/>
        <end position="148"/>
    </location>
</feature>
<keyword evidence="2" id="KW-0812">Transmembrane</keyword>
<dbReference type="RefSeq" id="WP_058467263.1">
    <property type="nucleotide sequence ID" value="NZ_CAAAIX010000011.1"/>
</dbReference>
<dbReference type="AlphaFoldDB" id="A0A377GMK0"/>
<organism evidence="4 6">
    <name type="scientific">Fluoribacter gormanii</name>
    <dbReference type="NCBI Taxonomy" id="464"/>
    <lineage>
        <taxon>Bacteria</taxon>
        <taxon>Pseudomonadati</taxon>
        <taxon>Pseudomonadota</taxon>
        <taxon>Gammaproteobacteria</taxon>
        <taxon>Legionellales</taxon>
        <taxon>Legionellaceae</taxon>
        <taxon>Fluoribacter</taxon>
    </lineage>
</organism>
<evidence type="ECO:0000313" key="6">
    <source>
        <dbReference type="Proteomes" id="UP000254374"/>
    </source>
</evidence>
<feature type="compositionally biased region" description="Polar residues" evidence="1">
    <location>
        <begin position="183"/>
        <end position="192"/>
    </location>
</feature>
<evidence type="ECO:0000256" key="1">
    <source>
        <dbReference type="SAM" id="MobiDB-lite"/>
    </source>
</evidence>